<dbReference type="Proteomes" id="UP000825935">
    <property type="component" value="Chromosome 16"/>
</dbReference>
<evidence type="ECO:0000313" key="1">
    <source>
        <dbReference type="EMBL" id="KAH7387786.1"/>
    </source>
</evidence>
<organism evidence="1 2">
    <name type="scientific">Ceratopteris richardii</name>
    <name type="common">Triangle waterfern</name>
    <dbReference type="NCBI Taxonomy" id="49495"/>
    <lineage>
        <taxon>Eukaryota</taxon>
        <taxon>Viridiplantae</taxon>
        <taxon>Streptophyta</taxon>
        <taxon>Embryophyta</taxon>
        <taxon>Tracheophyta</taxon>
        <taxon>Polypodiopsida</taxon>
        <taxon>Polypodiidae</taxon>
        <taxon>Polypodiales</taxon>
        <taxon>Pteridineae</taxon>
        <taxon>Pteridaceae</taxon>
        <taxon>Parkerioideae</taxon>
        <taxon>Ceratopteris</taxon>
    </lineage>
</organism>
<keyword evidence="2" id="KW-1185">Reference proteome</keyword>
<reference evidence="1" key="1">
    <citation type="submission" date="2021-08" db="EMBL/GenBank/DDBJ databases">
        <title>WGS assembly of Ceratopteris richardii.</title>
        <authorList>
            <person name="Marchant D.B."/>
            <person name="Chen G."/>
            <person name="Jenkins J."/>
            <person name="Shu S."/>
            <person name="Leebens-Mack J."/>
            <person name="Grimwood J."/>
            <person name="Schmutz J."/>
            <person name="Soltis P."/>
            <person name="Soltis D."/>
            <person name="Chen Z.-H."/>
        </authorList>
    </citation>
    <scope>NUCLEOTIDE SEQUENCE</scope>
    <source>
        <strain evidence="1">Whitten #5841</strain>
        <tissue evidence="1">Leaf</tissue>
    </source>
</reference>
<protein>
    <submittedName>
        <fullName evidence="1">Uncharacterized protein</fullName>
    </submittedName>
</protein>
<dbReference type="AlphaFoldDB" id="A0A8T2T1U7"/>
<evidence type="ECO:0000313" key="2">
    <source>
        <dbReference type="Proteomes" id="UP000825935"/>
    </source>
</evidence>
<gene>
    <name evidence="1" type="ORF">KP509_16G041000</name>
</gene>
<sequence>MEPRDGCEIQRNGKKGASFRRLQRWSSLALTLSLMQRNYTTDMDSVFTTQSVKSFCLTTFRGTSSPSLKAKNCWRRIPASLSPVLLRGTTLSLSVFLSLTQRYRSSATEEI</sequence>
<comment type="caution">
    <text evidence="1">The sequence shown here is derived from an EMBL/GenBank/DDBJ whole genome shotgun (WGS) entry which is preliminary data.</text>
</comment>
<name>A0A8T2T1U7_CERRI</name>
<accession>A0A8T2T1U7</accession>
<dbReference type="EMBL" id="CM035421">
    <property type="protein sequence ID" value="KAH7387786.1"/>
    <property type="molecule type" value="Genomic_DNA"/>
</dbReference>
<proteinExistence type="predicted"/>